<reference evidence="3" key="1">
    <citation type="submission" date="2017-08" db="EMBL/GenBank/DDBJ databases">
        <title>Mesorhizobium wenxinae sp. nov., a novel rhizobial species isolated from root nodules of chickpea (Cicer arietinum L.).</title>
        <authorList>
            <person name="Zhang J."/>
        </authorList>
    </citation>
    <scope>NUCLEOTIDE SEQUENCE [LARGE SCALE GENOMIC DNA]</scope>
    <source>
        <strain evidence="3">USDA 3392</strain>
    </source>
</reference>
<dbReference type="Proteomes" id="UP000216215">
    <property type="component" value="Unassembled WGS sequence"/>
</dbReference>
<name>A0AB36R1Z5_9HYPH</name>
<evidence type="ECO:0000313" key="3">
    <source>
        <dbReference type="Proteomes" id="UP000216215"/>
    </source>
</evidence>
<gene>
    <name evidence="2" type="ORF">CIT25_29405</name>
</gene>
<keyword evidence="3" id="KW-1185">Reference proteome</keyword>
<evidence type="ECO:0000256" key="1">
    <source>
        <dbReference type="SAM" id="MobiDB-lite"/>
    </source>
</evidence>
<protein>
    <submittedName>
        <fullName evidence="2">Uncharacterized protein</fullName>
    </submittedName>
</protein>
<comment type="caution">
    <text evidence="2">The sequence shown here is derived from an EMBL/GenBank/DDBJ whole genome shotgun (WGS) entry which is preliminary data.</text>
</comment>
<accession>A0AB36R1Z5</accession>
<feature type="region of interest" description="Disordered" evidence="1">
    <location>
        <begin position="1"/>
        <end position="20"/>
    </location>
</feature>
<organism evidence="2 3">
    <name type="scientific">Mesorhizobium mediterraneum</name>
    <dbReference type="NCBI Taxonomy" id="43617"/>
    <lineage>
        <taxon>Bacteria</taxon>
        <taxon>Pseudomonadati</taxon>
        <taxon>Pseudomonadota</taxon>
        <taxon>Alphaproteobacteria</taxon>
        <taxon>Hyphomicrobiales</taxon>
        <taxon>Phyllobacteriaceae</taxon>
        <taxon>Mesorhizobium</taxon>
    </lineage>
</organism>
<proteinExistence type="predicted"/>
<sequence>MADDGSSAKNDPIIAPTTDPKRELGRTFVEVIASTNPITGGLARLYQVTHPSKSTRDREEWQRAISERTNEHGKRLDRHWALLSPPAETLAGLSARLVEFLARACPDGLAEHFHDLDEVLAALPGTTADELREAAEDLVSFELVDKRSLIGADRLRPTQRFYEQFDHQVMVEWGSEGTRRDAAKVASLILETGESQSPELLALTGWPLRRFNPALAHLKNEHPDWGWRDQSGSDFPSLGLLIGPKEKMGLRRFTGAVEREGST</sequence>
<dbReference type="EMBL" id="NPKI01000043">
    <property type="protein sequence ID" value="PAP98617.1"/>
    <property type="molecule type" value="Genomic_DNA"/>
</dbReference>
<dbReference type="RefSeq" id="WP_095488691.1">
    <property type="nucleotide sequence ID" value="NZ_CP088152.1"/>
</dbReference>
<evidence type="ECO:0000313" key="2">
    <source>
        <dbReference type="EMBL" id="PAP98617.1"/>
    </source>
</evidence>
<dbReference type="AlphaFoldDB" id="A0AB36R1Z5"/>